<sequence>MSRTIVLSVGGTSRTLTLDSISSNGTATFTEKAGPLVGRLQLQSRIRPNAAGTVLRASLKLSESQVSSDTAITGDGLPKVQYVQVWSHDISVVVASSVEKRTSLADLTAALVATAEVRNMVINGADPAI</sequence>
<dbReference type="Pfam" id="PF09063">
    <property type="entry name" value="Phage_coat"/>
    <property type="match status" value="1"/>
</dbReference>
<dbReference type="GO" id="GO:0019028">
    <property type="term" value="C:viral capsid"/>
    <property type="evidence" value="ECO:0007669"/>
    <property type="project" value="UniProtKB-KW"/>
</dbReference>
<reference evidence="5" key="1">
    <citation type="submission" date="2016-12" db="EMBL/GenBank/DDBJ databases">
        <authorList>
            <person name="Song W.-J."/>
            <person name="Kurnit D.M."/>
        </authorList>
    </citation>
    <scope>NUCLEOTIDE SEQUENCE [LARGE SCALE GENOMIC DNA]</scope>
</reference>
<dbReference type="Gene3D" id="3.30.380.10">
    <property type="entry name" value="MS2 Viral Coat Protein"/>
    <property type="match status" value="1"/>
</dbReference>
<accession>A0A1U6U260</accession>
<dbReference type="SUPFAM" id="SSF55405">
    <property type="entry name" value="RNA bacteriophage capsid protein"/>
    <property type="match status" value="1"/>
</dbReference>
<evidence type="ECO:0000256" key="3">
    <source>
        <dbReference type="ARBA" id="ARBA00022844"/>
    </source>
</evidence>
<organism evidence="4 5">
    <name type="scientific">ssRNA phage LeviOr01</name>
    <dbReference type="NCBI Taxonomy" id="2848094"/>
    <lineage>
        <taxon>Viruses</taxon>
        <taxon>Riboviria</taxon>
        <taxon>Orthornavirae</taxon>
        <taxon>Lenarviricota</taxon>
        <taxon>Leviviricetes</taxon>
        <taxon>Norzivirales</taxon>
        <taxon>Fiersviridae</taxon>
        <taxon>Pepevirus</taxon>
        <taxon>Pepevirus sp. 'spumicola'</taxon>
    </lineage>
</organism>
<evidence type="ECO:0000256" key="1">
    <source>
        <dbReference type="ARBA" id="ARBA00004328"/>
    </source>
</evidence>
<name>A0A1U6U260_9VIRU</name>
<dbReference type="RefSeq" id="YP_010084019.1">
    <property type="nucleotide sequence ID" value="NC_055056.1"/>
</dbReference>
<dbReference type="Proteomes" id="UP000189773">
    <property type="component" value="Segment"/>
</dbReference>
<keyword evidence="3" id="KW-0946">Virion</keyword>
<dbReference type="InterPro" id="IPR015148">
    <property type="entry name" value="Phage_PP7_CP"/>
</dbReference>
<gene>
    <name evidence="4" type="primary">cp</name>
    <name evidence="4" type="ORF">LEVIOR01_2</name>
</gene>
<keyword evidence="2 4" id="KW-0167">Capsid protein</keyword>
<evidence type="ECO:0000256" key="2">
    <source>
        <dbReference type="ARBA" id="ARBA00022561"/>
    </source>
</evidence>
<comment type="subcellular location">
    <subcellularLocation>
        <location evidence="1">Virion</location>
    </subcellularLocation>
</comment>
<proteinExistence type="predicted"/>
<dbReference type="KEGG" id="vg:65073050"/>
<protein>
    <submittedName>
        <fullName evidence="4">Coat protein</fullName>
    </submittedName>
</protein>
<dbReference type="SMR" id="A0A1U6U260"/>
<dbReference type="GeneID" id="65073050"/>
<dbReference type="EMBL" id="LT821717">
    <property type="protein sequence ID" value="SLL96483.1"/>
    <property type="molecule type" value="Genomic_DNA"/>
</dbReference>
<evidence type="ECO:0000313" key="4">
    <source>
        <dbReference type="EMBL" id="SLL96483.1"/>
    </source>
</evidence>
<evidence type="ECO:0000313" key="5">
    <source>
        <dbReference type="Proteomes" id="UP000189773"/>
    </source>
</evidence>
<dbReference type="InterPro" id="IPR015954">
    <property type="entry name" value="Phage_RNA-type_capsid"/>
</dbReference>